<dbReference type="Proteomes" id="UP000189735">
    <property type="component" value="Unassembled WGS sequence"/>
</dbReference>
<gene>
    <name evidence="1" type="ORF">SAMN06295879_0474</name>
</gene>
<organism evidence="1 2">
    <name type="scientific">Agreia bicolorata</name>
    <dbReference type="NCBI Taxonomy" id="110935"/>
    <lineage>
        <taxon>Bacteria</taxon>
        <taxon>Bacillati</taxon>
        <taxon>Actinomycetota</taxon>
        <taxon>Actinomycetes</taxon>
        <taxon>Micrococcales</taxon>
        <taxon>Microbacteriaceae</taxon>
        <taxon>Agreia</taxon>
    </lineage>
</organism>
<sequence>MCRKTGCIARENPVFGAFLLNWSGTAPNGAQHPLFWYAHEGGGQVCIISRRSPFVNVNNDEV</sequence>
<dbReference type="EMBL" id="FUYG01000001">
    <property type="protein sequence ID" value="SKA82386.1"/>
    <property type="molecule type" value="Genomic_DNA"/>
</dbReference>
<reference evidence="2" key="1">
    <citation type="submission" date="2017-02" db="EMBL/GenBank/DDBJ databases">
        <authorList>
            <person name="Varghese N."/>
            <person name="Submissions S."/>
        </authorList>
    </citation>
    <scope>NUCLEOTIDE SEQUENCE [LARGE SCALE GENOMIC DNA]</scope>
    <source>
        <strain evidence="2">VKM Ac-2052</strain>
    </source>
</reference>
<evidence type="ECO:0000313" key="1">
    <source>
        <dbReference type="EMBL" id="SKA82386.1"/>
    </source>
</evidence>
<evidence type="ECO:0000313" key="2">
    <source>
        <dbReference type="Proteomes" id="UP000189735"/>
    </source>
</evidence>
<protein>
    <submittedName>
        <fullName evidence="1">Uncharacterized protein</fullName>
    </submittedName>
</protein>
<name>A0A1T4WYH8_9MICO</name>
<proteinExistence type="predicted"/>
<accession>A0A1T4WYH8</accession>
<dbReference type="AlphaFoldDB" id="A0A1T4WYH8"/>